<dbReference type="EMBL" id="JACCJB010000005">
    <property type="protein sequence ID" value="KAF6227198.1"/>
    <property type="molecule type" value="Genomic_DNA"/>
</dbReference>
<dbReference type="InterPro" id="IPR027417">
    <property type="entry name" value="P-loop_NTPase"/>
</dbReference>
<dbReference type="Pfam" id="PF22939">
    <property type="entry name" value="WHD_GPIID"/>
    <property type="match status" value="1"/>
</dbReference>
<keyword evidence="1" id="KW-0677">Repeat</keyword>
<reference evidence="4 5" key="1">
    <citation type="journal article" date="2020" name="Genomics">
        <title>Complete, high-quality genomes from long-read metagenomic sequencing of two wolf lichen thalli reveals enigmatic genome architecture.</title>
        <authorList>
            <person name="McKenzie S.K."/>
            <person name="Walston R.F."/>
            <person name="Allen J.L."/>
        </authorList>
    </citation>
    <scope>NUCLEOTIDE SEQUENCE [LARGE SCALE GENOMIC DNA]</scope>
    <source>
        <strain evidence="4">WasteWater1</strain>
    </source>
</reference>
<organism evidence="4 5">
    <name type="scientific">Letharia lupina</name>
    <dbReference type="NCBI Taxonomy" id="560253"/>
    <lineage>
        <taxon>Eukaryota</taxon>
        <taxon>Fungi</taxon>
        <taxon>Dikarya</taxon>
        <taxon>Ascomycota</taxon>
        <taxon>Pezizomycotina</taxon>
        <taxon>Lecanoromycetes</taxon>
        <taxon>OSLEUM clade</taxon>
        <taxon>Lecanoromycetidae</taxon>
        <taxon>Lecanorales</taxon>
        <taxon>Lecanorineae</taxon>
        <taxon>Parmeliaceae</taxon>
        <taxon>Letharia</taxon>
    </lineage>
</organism>
<dbReference type="RefSeq" id="XP_037155506.1">
    <property type="nucleotide sequence ID" value="XM_037299505.1"/>
</dbReference>
<dbReference type="PANTHER" id="PTHR10039:SF14">
    <property type="entry name" value="NACHT DOMAIN-CONTAINING PROTEIN"/>
    <property type="match status" value="1"/>
</dbReference>
<evidence type="ECO:0000259" key="2">
    <source>
        <dbReference type="Pfam" id="PF22939"/>
    </source>
</evidence>
<dbReference type="AlphaFoldDB" id="A0A8H6CPK9"/>
<dbReference type="Proteomes" id="UP000593566">
    <property type="component" value="Unassembled WGS sequence"/>
</dbReference>
<evidence type="ECO:0000259" key="3">
    <source>
        <dbReference type="Pfam" id="PF24883"/>
    </source>
</evidence>
<dbReference type="SUPFAM" id="SSF48452">
    <property type="entry name" value="TPR-like"/>
    <property type="match status" value="1"/>
</dbReference>
<evidence type="ECO:0008006" key="6">
    <source>
        <dbReference type="Google" id="ProtNLM"/>
    </source>
</evidence>
<evidence type="ECO:0000313" key="5">
    <source>
        <dbReference type="Proteomes" id="UP000593566"/>
    </source>
</evidence>
<keyword evidence="5" id="KW-1185">Reference proteome</keyword>
<gene>
    <name evidence="4" type="ORF">HO133_008640</name>
</gene>
<dbReference type="Gene3D" id="3.40.50.300">
    <property type="entry name" value="P-loop containing nucleotide triphosphate hydrolases"/>
    <property type="match status" value="1"/>
</dbReference>
<sequence>MAYWQEQEAKARTDLASRALAWLQLGSRASDSTPRWEKGTCEWIFQHPAFETWSAENYRRPLWISGIPGCGKSVMARFLAANATTNITLTHFFQSSVDLSSSRATALVISMLSQILESDITRSQPDLKPALTSIVPLFDHFRCGQDCPFLRLWPVLETVLSNMPDYTLIVDALDECNDPENNDPLIQRLLLLGSMANSRIIFLSRFHARFEGPLRVSVNLAMDSSTVGADIIQFVRQEISRDARLQPLQSQILAKVEDSSQGMFLWAKLMLDDLSRAPSNNVQARRLAGFPRGLDSVYTEYLREGTETLRPEELALRREIFIILVGAVRPLTVDEVSCAIALKPSCQLDENDLLLDPKHEILRLCWPLAMVTGDFVQLIHMSVKEFLLWPSEEATEMQGRLNLTTGESNIYLARKCLSKLSQETCGSLHRIGAMIQKNAFSSTAAAALENFECYKNSVFYEYASLGWHHHLTSVPNPKIADLVQLRDFLQDNYFVYWAEALYEWKSQDDMGPALEVRASIQSWLALLPSKLRELAPVDSYFIAAYESVRQQYDVADEYDKSLPFLCLFRLGEYANLGDTPEKSYMFYRLLARGLKDTFGAENPLTMKATYHLARELLSQGNMLEGERLLSTNGEMQDQVLGPDHPDHVMSLEYISYAQWQINRYEESARGQAKAQAGLQRLWGPLKKEVLKSKLFLGYALQAQRKLEEALDIFDDIWKIWLPVMGPDNPLSLMAQCSMGAIYRKRRMYQRAKQHLTANFAARQRVFSLKLAVTIDSGLQLALLYRETRCLEEAKGLLDLISSSGTIDQWFERVCQVSHIQALLCMDRGNAEGAVETLRAILIAASAKGREANNRELLWVRLTLADLLRLQNCYDEALLLFSNLVRHQEVEASDSRPLKKADSESRPQLEIAERALRLIRDADTQAAENLLEKNELEWVRPQDFWIIFGGEITDTAWINDPVMETA</sequence>
<proteinExistence type="predicted"/>
<dbReference type="InterPro" id="IPR056884">
    <property type="entry name" value="NPHP3-like_N"/>
</dbReference>
<comment type="caution">
    <text evidence="4">The sequence shown here is derived from an EMBL/GenBank/DDBJ whole genome shotgun (WGS) entry which is preliminary data.</text>
</comment>
<dbReference type="GeneID" id="59337035"/>
<dbReference type="Gene3D" id="1.25.40.10">
    <property type="entry name" value="Tetratricopeptide repeat domain"/>
    <property type="match status" value="1"/>
</dbReference>
<dbReference type="Pfam" id="PF24883">
    <property type="entry name" value="NPHP3_N"/>
    <property type="match status" value="1"/>
</dbReference>
<dbReference type="PANTHER" id="PTHR10039">
    <property type="entry name" value="AMELOGENIN"/>
    <property type="match status" value="1"/>
</dbReference>
<dbReference type="SUPFAM" id="SSF52540">
    <property type="entry name" value="P-loop containing nucleoside triphosphate hydrolases"/>
    <property type="match status" value="1"/>
</dbReference>
<protein>
    <recommendedName>
        <fullName evidence="6">NACHT domain-containing protein</fullName>
    </recommendedName>
</protein>
<dbReference type="InterPro" id="IPR011990">
    <property type="entry name" value="TPR-like_helical_dom_sf"/>
</dbReference>
<name>A0A8H6CPK9_9LECA</name>
<dbReference type="InterPro" id="IPR054471">
    <property type="entry name" value="GPIID_WHD"/>
</dbReference>
<feature type="domain" description="Nephrocystin 3-like N-terminal" evidence="3">
    <location>
        <begin position="39"/>
        <end position="205"/>
    </location>
</feature>
<evidence type="ECO:0000313" key="4">
    <source>
        <dbReference type="EMBL" id="KAF6227198.1"/>
    </source>
</evidence>
<evidence type="ECO:0000256" key="1">
    <source>
        <dbReference type="ARBA" id="ARBA00022737"/>
    </source>
</evidence>
<accession>A0A8H6CPK9</accession>
<feature type="domain" description="GPI inositol-deacylase winged helix" evidence="2">
    <location>
        <begin position="318"/>
        <end position="390"/>
    </location>
</feature>